<gene>
    <name evidence="1" type="ORF">NUW54_g3108</name>
</gene>
<organism evidence="1 2">
    <name type="scientific">Trametes sanguinea</name>
    <dbReference type="NCBI Taxonomy" id="158606"/>
    <lineage>
        <taxon>Eukaryota</taxon>
        <taxon>Fungi</taxon>
        <taxon>Dikarya</taxon>
        <taxon>Basidiomycota</taxon>
        <taxon>Agaricomycotina</taxon>
        <taxon>Agaricomycetes</taxon>
        <taxon>Polyporales</taxon>
        <taxon>Polyporaceae</taxon>
        <taxon>Trametes</taxon>
    </lineage>
</organism>
<reference evidence="1" key="1">
    <citation type="submission" date="2022-08" db="EMBL/GenBank/DDBJ databases">
        <title>Genome Sequence of Pycnoporus sanguineus.</title>
        <authorList>
            <person name="Buettner E."/>
        </authorList>
    </citation>
    <scope>NUCLEOTIDE SEQUENCE</scope>
    <source>
        <strain evidence="1">CG-C14</strain>
    </source>
</reference>
<accession>A0ACC1Q1X7</accession>
<evidence type="ECO:0000313" key="2">
    <source>
        <dbReference type="Proteomes" id="UP001144978"/>
    </source>
</evidence>
<dbReference type="Proteomes" id="UP001144978">
    <property type="component" value="Unassembled WGS sequence"/>
</dbReference>
<keyword evidence="2" id="KW-1185">Reference proteome</keyword>
<evidence type="ECO:0000313" key="1">
    <source>
        <dbReference type="EMBL" id="KAJ3008557.1"/>
    </source>
</evidence>
<comment type="caution">
    <text evidence="1">The sequence shown here is derived from an EMBL/GenBank/DDBJ whole genome shotgun (WGS) entry which is preliminary data.</text>
</comment>
<sequence>MTTQIIPNRFTASESARFIDAIIAQLPAASLDAHVELKRSHDRDIHWSFTSAEFRTHWASYKTPTRPWRAWVLNKLVMLPMGWPVIRSIRQMLRI</sequence>
<protein>
    <submittedName>
        <fullName evidence="1">Uncharacterized protein</fullName>
    </submittedName>
</protein>
<proteinExistence type="predicted"/>
<name>A0ACC1Q1X7_9APHY</name>
<dbReference type="EMBL" id="JANSHE010000632">
    <property type="protein sequence ID" value="KAJ3008557.1"/>
    <property type="molecule type" value="Genomic_DNA"/>
</dbReference>